<reference evidence="1 2" key="1">
    <citation type="submission" date="2017-09" db="EMBL/GenBank/DDBJ databases">
        <title>Phase variable restriction modification systems are present in the genome sequences of periodontal pathogens Prevotella intermedia, Tannerella forsythia and Porphyromonas gingivalis.</title>
        <authorList>
            <person name="Haigh R.D."/>
            <person name="Crawford L."/>
            <person name="Ralph J."/>
            <person name="Wanford J."/>
            <person name="Vartoukian S.R."/>
            <person name="Hijazib K."/>
            <person name="Wade W."/>
            <person name="Oggioni M.R."/>
        </authorList>
    </citation>
    <scope>NUCLEOTIDE SEQUENCE [LARGE SCALE GENOMIC DNA]</scope>
    <source>
        <strain evidence="1 2">WW11663</strain>
    </source>
</reference>
<accession>A0A2A6E5C3</accession>
<dbReference type="SUPFAM" id="SSF101898">
    <property type="entry name" value="NHL repeat"/>
    <property type="match status" value="1"/>
</dbReference>
<comment type="caution">
    <text evidence="1">The sequence shown here is derived from an EMBL/GenBank/DDBJ whole genome shotgun (WGS) entry which is preliminary data.</text>
</comment>
<evidence type="ECO:0000313" key="2">
    <source>
        <dbReference type="Proteomes" id="UP000219259"/>
    </source>
</evidence>
<evidence type="ECO:0008006" key="3">
    <source>
        <dbReference type="Google" id="ProtNLM"/>
    </source>
</evidence>
<evidence type="ECO:0000313" key="1">
    <source>
        <dbReference type="EMBL" id="PDP41853.1"/>
    </source>
</evidence>
<dbReference type="AlphaFoldDB" id="A0A2A6E5C3"/>
<organism evidence="1 2">
    <name type="scientific">Tannerella forsythia</name>
    <name type="common">Bacteroides forsythus</name>
    <dbReference type="NCBI Taxonomy" id="28112"/>
    <lineage>
        <taxon>Bacteria</taxon>
        <taxon>Pseudomonadati</taxon>
        <taxon>Bacteroidota</taxon>
        <taxon>Bacteroidia</taxon>
        <taxon>Bacteroidales</taxon>
        <taxon>Tannerellaceae</taxon>
        <taxon>Tannerella</taxon>
    </lineage>
</organism>
<sequence length="350" mass="40581">MRQSMWVKYILSLMLIHIYTSCSDKINDPIVHFNKREEQKIKPSRIIQLEDYEILKPADAIQVGSNYFIYDTQVKNMFNLVDPLSRSMIKGGERGSGPHDVGMPGSFQYKNDKIVFFDISQKKINEIQFSSDMSTRLIIKEIEKIKSPNRLFMVNCIDTNYIATGIFNDYWLAHIDKQGEVISTVDFPIFEETKDIPKTQLSILYISTLMANSPDNHKMIAATQKHGVLSFCHINNNGIIEYKQILYYAPIFEIQEKGNIAFSKNNKVGFCAVDCDDKYVYALYSGKTFNKFGTLNHHCENLLIYDWNGNPVKRYILDIPLYSMRYNRETHSIYGIAYNPEGILIEYELL</sequence>
<dbReference type="EMBL" id="NSLJ01000057">
    <property type="protein sequence ID" value="PDP41853.1"/>
    <property type="molecule type" value="Genomic_DNA"/>
</dbReference>
<proteinExistence type="predicted"/>
<name>A0A2A6E5C3_TANFO</name>
<gene>
    <name evidence="1" type="ORF">CLI86_13295</name>
</gene>
<dbReference type="Proteomes" id="UP000219259">
    <property type="component" value="Unassembled WGS sequence"/>
</dbReference>
<protein>
    <recommendedName>
        <fullName evidence="3">6-bladed beta-propeller</fullName>
    </recommendedName>
</protein>
<dbReference type="Pfam" id="PF15869">
    <property type="entry name" value="TolB_like"/>
    <property type="match status" value="1"/>
</dbReference>